<dbReference type="RefSeq" id="XP_009219075.1">
    <property type="nucleotide sequence ID" value="XM_009220811.1"/>
</dbReference>
<evidence type="ECO:0000313" key="1">
    <source>
        <dbReference type="EMBL" id="EJT77930.1"/>
    </source>
</evidence>
<dbReference type="AlphaFoldDB" id="J3NP27"/>
<dbReference type="HOGENOM" id="CLU_1482067_0_0_1"/>
<evidence type="ECO:0000313" key="3">
    <source>
        <dbReference type="Proteomes" id="UP000006039"/>
    </source>
</evidence>
<reference evidence="2" key="4">
    <citation type="journal article" date="2015" name="G3 (Bethesda)">
        <title>Genome sequences of three phytopathogenic species of the Magnaporthaceae family of fungi.</title>
        <authorList>
            <person name="Okagaki L.H."/>
            <person name="Nunes C.C."/>
            <person name="Sailsbery J."/>
            <person name="Clay B."/>
            <person name="Brown D."/>
            <person name="John T."/>
            <person name="Oh Y."/>
            <person name="Young N."/>
            <person name="Fitzgerald M."/>
            <person name="Haas B.J."/>
            <person name="Zeng Q."/>
            <person name="Young S."/>
            <person name="Adiconis X."/>
            <person name="Fan L."/>
            <person name="Levin J.Z."/>
            <person name="Mitchell T.K."/>
            <person name="Okubara P.A."/>
            <person name="Farman M.L."/>
            <person name="Kohn L.M."/>
            <person name="Birren B."/>
            <person name="Ma L.-J."/>
            <person name="Dean R.A."/>
        </authorList>
    </citation>
    <scope>NUCLEOTIDE SEQUENCE</scope>
    <source>
        <strain evidence="2">R3-111a-1</strain>
    </source>
</reference>
<sequence>MVIVSPTIPGDVAEYSFRRVLAGVAATNIFTLCWGRPELRVVETHSRARDGPVEKAERAVKNSFTSSNSGLGIGIGILGAIVAGAGCQEQLHVIKLGPAVAVEPALSSSTRRISNREIAELFNLPAWRRSSSSPSYGGPGVAAGVLGMGQGWIDKECERRASEEFKRSHMLVMNWEIEHMPV</sequence>
<organism evidence="1">
    <name type="scientific">Gaeumannomyces tritici (strain R3-111a-1)</name>
    <name type="common">Wheat and barley take-all root rot fungus</name>
    <name type="synonym">Gaeumannomyces graminis var. tritici</name>
    <dbReference type="NCBI Taxonomy" id="644352"/>
    <lineage>
        <taxon>Eukaryota</taxon>
        <taxon>Fungi</taxon>
        <taxon>Dikarya</taxon>
        <taxon>Ascomycota</taxon>
        <taxon>Pezizomycotina</taxon>
        <taxon>Sordariomycetes</taxon>
        <taxon>Sordariomycetidae</taxon>
        <taxon>Magnaporthales</taxon>
        <taxon>Magnaporthaceae</taxon>
        <taxon>Gaeumannomyces</taxon>
    </lineage>
</organism>
<dbReference type="EMBL" id="GL385396">
    <property type="protein sequence ID" value="EJT77930.1"/>
    <property type="molecule type" value="Genomic_DNA"/>
</dbReference>
<dbReference type="OrthoDB" id="4226666at2759"/>
<dbReference type="Proteomes" id="UP000006039">
    <property type="component" value="Unassembled WGS sequence"/>
</dbReference>
<dbReference type="VEuPathDB" id="FungiDB:GGTG_03033"/>
<reference evidence="2" key="5">
    <citation type="submission" date="2018-04" db="UniProtKB">
        <authorList>
            <consortium name="EnsemblFungi"/>
        </authorList>
    </citation>
    <scope>IDENTIFICATION</scope>
    <source>
        <strain evidence="2">R3-111a-1</strain>
    </source>
</reference>
<accession>J3NP27</accession>
<dbReference type="GeneID" id="20343491"/>
<proteinExistence type="predicted"/>
<protein>
    <submittedName>
        <fullName evidence="1 2">Uncharacterized protein</fullName>
    </submittedName>
</protein>
<evidence type="ECO:0000313" key="2">
    <source>
        <dbReference type="EnsemblFungi" id="EJT77930"/>
    </source>
</evidence>
<reference evidence="1" key="3">
    <citation type="submission" date="2010-09" db="EMBL/GenBank/DDBJ databases">
        <title>Annotation of Gaeumannomyces graminis var. tritici R3-111a-1.</title>
        <authorList>
            <consortium name="The Broad Institute Genome Sequencing Platform"/>
            <person name="Ma L.-J."/>
            <person name="Dead R."/>
            <person name="Young S.K."/>
            <person name="Zeng Q."/>
            <person name="Gargeya S."/>
            <person name="Fitzgerald M."/>
            <person name="Haas B."/>
            <person name="Abouelleil A."/>
            <person name="Alvarado L."/>
            <person name="Arachchi H.M."/>
            <person name="Berlin A."/>
            <person name="Brown A."/>
            <person name="Chapman S.B."/>
            <person name="Chen Z."/>
            <person name="Dunbar C."/>
            <person name="Freedman E."/>
            <person name="Gearin G."/>
            <person name="Gellesch M."/>
            <person name="Goldberg J."/>
            <person name="Griggs A."/>
            <person name="Gujja S."/>
            <person name="Heiman D."/>
            <person name="Howarth C."/>
            <person name="Larson L."/>
            <person name="Lui A."/>
            <person name="MacDonald P.J.P."/>
            <person name="Mehta T."/>
            <person name="Montmayeur A."/>
            <person name="Murphy C."/>
            <person name="Neiman D."/>
            <person name="Pearson M."/>
            <person name="Priest M."/>
            <person name="Roberts A."/>
            <person name="Saif S."/>
            <person name="Shea T."/>
            <person name="Shenoy N."/>
            <person name="Sisk P."/>
            <person name="Stolte C."/>
            <person name="Sykes S."/>
            <person name="Yandava C."/>
            <person name="Wortman J."/>
            <person name="Nusbaum C."/>
            <person name="Birren B."/>
        </authorList>
    </citation>
    <scope>NUCLEOTIDE SEQUENCE</scope>
    <source>
        <strain evidence="1">R3-111a-1</strain>
    </source>
</reference>
<keyword evidence="3" id="KW-1185">Reference proteome</keyword>
<reference evidence="1" key="2">
    <citation type="submission" date="2010-07" db="EMBL/GenBank/DDBJ databases">
        <authorList>
            <consortium name="The Broad Institute Genome Sequencing Platform"/>
            <consortium name="Broad Institute Genome Sequencing Center for Infectious Disease"/>
            <person name="Ma L.-J."/>
            <person name="Dead R."/>
            <person name="Young S."/>
            <person name="Zeng Q."/>
            <person name="Koehrsen M."/>
            <person name="Alvarado L."/>
            <person name="Berlin A."/>
            <person name="Chapman S.B."/>
            <person name="Chen Z."/>
            <person name="Freedman E."/>
            <person name="Gellesch M."/>
            <person name="Goldberg J."/>
            <person name="Griggs A."/>
            <person name="Gujja S."/>
            <person name="Heilman E.R."/>
            <person name="Heiman D."/>
            <person name="Hepburn T."/>
            <person name="Howarth C."/>
            <person name="Jen D."/>
            <person name="Larson L."/>
            <person name="Mehta T."/>
            <person name="Neiman D."/>
            <person name="Pearson M."/>
            <person name="Roberts A."/>
            <person name="Saif S."/>
            <person name="Shea T."/>
            <person name="Shenoy N."/>
            <person name="Sisk P."/>
            <person name="Stolte C."/>
            <person name="Sykes S."/>
            <person name="Walk T."/>
            <person name="White J."/>
            <person name="Yandava C."/>
            <person name="Haas B."/>
            <person name="Nusbaum C."/>
            <person name="Birren B."/>
        </authorList>
    </citation>
    <scope>NUCLEOTIDE SEQUENCE</scope>
    <source>
        <strain evidence="1">R3-111a-1</strain>
    </source>
</reference>
<gene>
    <name evidence="2" type="primary">20343491</name>
    <name evidence="1" type="ORF">GGTG_03033</name>
</gene>
<dbReference type="EnsemblFungi" id="EJT77930">
    <property type="protein sequence ID" value="EJT77930"/>
    <property type="gene ID" value="GGTG_03033"/>
</dbReference>
<reference evidence="3" key="1">
    <citation type="submission" date="2010-07" db="EMBL/GenBank/DDBJ databases">
        <title>The genome sequence of Gaeumannomyces graminis var. tritici strain R3-111a-1.</title>
        <authorList>
            <consortium name="The Broad Institute Genome Sequencing Platform"/>
            <person name="Ma L.-J."/>
            <person name="Dead R."/>
            <person name="Young S."/>
            <person name="Zeng Q."/>
            <person name="Koehrsen M."/>
            <person name="Alvarado L."/>
            <person name="Berlin A."/>
            <person name="Chapman S.B."/>
            <person name="Chen Z."/>
            <person name="Freedman E."/>
            <person name="Gellesch M."/>
            <person name="Goldberg J."/>
            <person name="Griggs A."/>
            <person name="Gujja S."/>
            <person name="Heilman E.R."/>
            <person name="Heiman D."/>
            <person name="Hepburn T."/>
            <person name="Howarth C."/>
            <person name="Jen D."/>
            <person name="Larson L."/>
            <person name="Mehta T."/>
            <person name="Neiman D."/>
            <person name="Pearson M."/>
            <person name="Roberts A."/>
            <person name="Saif S."/>
            <person name="Shea T."/>
            <person name="Shenoy N."/>
            <person name="Sisk P."/>
            <person name="Stolte C."/>
            <person name="Sykes S."/>
            <person name="Walk T."/>
            <person name="White J."/>
            <person name="Yandava C."/>
            <person name="Haas B."/>
            <person name="Nusbaum C."/>
            <person name="Birren B."/>
        </authorList>
    </citation>
    <scope>NUCLEOTIDE SEQUENCE [LARGE SCALE GENOMIC DNA]</scope>
    <source>
        <strain evidence="3">R3-111a-1</strain>
    </source>
</reference>
<name>J3NP27_GAET3</name>